<keyword evidence="3" id="KW-1133">Transmembrane helix</keyword>
<comment type="caution">
    <text evidence="5">The sequence shown here is derived from an EMBL/GenBank/DDBJ whole genome shotgun (WGS) entry which is preliminary data.</text>
</comment>
<dbReference type="SUPFAM" id="SSF53335">
    <property type="entry name" value="S-adenosyl-L-methionine-dependent methyltransferases"/>
    <property type="match status" value="1"/>
</dbReference>
<evidence type="ECO:0000256" key="1">
    <source>
        <dbReference type="ARBA" id="ARBA00022679"/>
    </source>
</evidence>
<comment type="similarity">
    <text evidence="2">Belongs to the class I-like SAM-binding methyltransferase superfamily. Erg6/SMT family.</text>
</comment>
<evidence type="ECO:0000256" key="3">
    <source>
        <dbReference type="SAM" id="Phobius"/>
    </source>
</evidence>
<dbReference type="AlphaFoldDB" id="V5FNA7"/>
<keyword evidence="3" id="KW-0472">Membrane</keyword>
<feature type="transmembrane region" description="Helical" evidence="3">
    <location>
        <begin position="243"/>
        <end position="265"/>
    </location>
</feature>
<dbReference type="HOGENOM" id="CLU_039068_2_0_1"/>
<feature type="domain" description="Methyltransferase" evidence="4">
    <location>
        <begin position="76"/>
        <end position="173"/>
    </location>
</feature>
<dbReference type="Pfam" id="PF13649">
    <property type="entry name" value="Methyltransf_25"/>
    <property type="match status" value="1"/>
</dbReference>
<name>V5FNA7_BYSSN</name>
<dbReference type="Proteomes" id="UP000018001">
    <property type="component" value="Unassembled WGS sequence"/>
</dbReference>
<dbReference type="eggNOG" id="KOG1269">
    <property type="taxonomic scope" value="Eukaryota"/>
</dbReference>
<dbReference type="GO" id="GO:0003838">
    <property type="term" value="F:sterol 24-C-methyltransferase activity"/>
    <property type="evidence" value="ECO:0007669"/>
    <property type="project" value="TreeGrafter"/>
</dbReference>
<keyword evidence="3" id="KW-0812">Transmembrane</keyword>
<dbReference type="InterPro" id="IPR029063">
    <property type="entry name" value="SAM-dependent_MTases_sf"/>
</dbReference>
<dbReference type="InParanoid" id="V5FNA7"/>
<organism evidence="5 6">
    <name type="scientific">Byssochlamys spectabilis (strain No. 5 / NBRC 109023)</name>
    <name type="common">Paecilomyces variotii</name>
    <dbReference type="NCBI Taxonomy" id="1356009"/>
    <lineage>
        <taxon>Eukaryota</taxon>
        <taxon>Fungi</taxon>
        <taxon>Dikarya</taxon>
        <taxon>Ascomycota</taxon>
        <taxon>Pezizomycotina</taxon>
        <taxon>Eurotiomycetes</taxon>
        <taxon>Eurotiomycetidae</taxon>
        <taxon>Eurotiales</taxon>
        <taxon>Thermoascaceae</taxon>
        <taxon>Paecilomyces</taxon>
    </lineage>
</organism>
<evidence type="ECO:0000313" key="5">
    <source>
        <dbReference type="EMBL" id="GAD93383.1"/>
    </source>
</evidence>
<accession>V5FNA7</accession>
<dbReference type="EMBL" id="BAUL01000055">
    <property type="protein sequence ID" value="GAD93383.1"/>
    <property type="molecule type" value="Genomic_DNA"/>
</dbReference>
<dbReference type="InterPro" id="IPR041698">
    <property type="entry name" value="Methyltransf_25"/>
</dbReference>
<gene>
    <name evidence="5" type="ORF">PVAR5_1993</name>
</gene>
<dbReference type="GO" id="GO:0005783">
    <property type="term" value="C:endoplasmic reticulum"/>
    <property type="evidence" value="ECO:0007669"/>
    <property type="project" value="TreeGrafter"/>
</dbReference>
<dbReference type="CDD" id="cd02440">
    <property type="entry name" value="AdoMet_MTases"/>
    <property type="match status" value="1"/>
</dbReference>
<reference evidence="6" key="1">
    <citation type="journal article" date="2014" name="Genome Announc.">
        <title>Draft genome sequence of the formaldehyde-resistant fungus Byssochlamys spectabilis No. 5 (anamorph Paecilomyces variotii No. 5) (NBRC109023).</title>
        <authorList>
            <person name="Oka T."/>
            <person name="Ekino K."/>
            <person name="Fukuda K."/>
            <person name="Nomura Y."/>
        </authorList>
    </citation>
    <scope>NUCLEOTIDE SEQUENCE [LARGE SCALE GENOMIC DNA]</scope>
    <source>
        <strain evidence="6">No. 5 / NBRC 109023</strain>
    </source>
</reference>
<proteinExistence type="inferred from homology"/>
<evidence type="ECO:0000259" key="4">
    <source>
        <dbReference type="Pfam" id="PF13649"/>
    </source>
</evidence>
<sequence length="300" mass="34179">MAAELVNEPSIDHNPQLQSYYQSLESRIGYRLFLGGTRHFGYYESDTYWPFPITKALRSMEDKLAASLNLPPGAYILDAGCGVGHVAINLAKKYGFKVRGIDVVRHHLEKAQRNILRADLPESQVEVLKMDYHHLDNFTDESFDGIYTMETLVHATNPEAVLMGFYRVLRSGGHLSMFEYDHSPINDSNESMADSMHKINEIAAMPTNSRSLPGVFQRMLEDAGFTDIVIRDYSDNIRPMIRLFYIIAYIPFLLVSVLGLGRYFINTMAGVEAFRGHRHWRYVAISATKLGYAIEPMKNR</sequence>
<keyword evidence="6" id="KW-1185">Reference proteome</keyword>
<dbReference type="OrthoDB" id="540004at2759"/>
<evidence type="ECO:0000256" key="2">
    <source>
        <dbReference type="ARBA" id="ARBA00038188"/>
    </source>
</evidence>
<protein>
    <recommendedName>
        <fullName evidence="4">Methyltransferase domain-containing protein</fullName>
    </recommendedName>
</protein>
<keyword evidence="1" id="KW-0808">Transferase</keyword>
<dbReference type="PANTHER" id="PTHR44068">
    <property type="entry name" value="ZGC:194242"/>
    <property type="match status" value="1"/>
</dbReference>
<dbReference type="Gene3D" id="3.40.50.150">
    <property type="entry name" value="Vaccinia Virus protein VP39"/>
    <property type="match status" value="1"/>
</dbReference>
<dbReference type="InterPro" id="IPR050447">
    <property type="entry name" value="Erg6_SMT_methyltransf"/>
</dbReference>
<dbReference type="GO" id="GO:0006696">
    <property type="term" value="P:ergosterol biosynthetic process"/>
    <property type="evidence" value="ECO:0007669"/>
    <property type="project" value="TreeGrafter"/>
</dbReference>
<dbReference type="PANTHER" id="PTHR44068:SF1">
    <property type="entry name" value="HYPOTHETICAL LOC100005854"/>
    <property type="match status" value="1"/>
</dbReference>
<evidence type="ECO:0000313" key="6">
    <source>
        <dbReference type="Proteomes" id="UP000018001"/>
    </source>
</evidence>